<evidence type="ECO:0000259" key="1">
    <source>
        <dbReference type="PROSITE" id="PS50995"/>
    </source>
</evidence>
<feature type="domain" description="HTH marR-type" evidence="1">
    <location>
        <begin position="7"/>
        <end position="141"/>
    </location>
</feature>
<comment type="caution">
    <text evidence="2">The sequence shown here is derived from an EMBL/GenBank/DDBJ whole genome shotgun (WGS) entry which is preliminary data.</text>
</comment>
<dbReference type="InterPro" id="IPR036388">
    <property type="entry name" value="WH-like_DNA-bd_sf"/>
</dbReference>
<dbReference type="Gene3D" id="1.10.10.10">
    <property type="entry name" value="Winged helix-like DNA-binding domain superfamily/Winged helix DNA-binding domain"/>
    <property type="match status" value="1"/>
</dbReference>
<dbReference type="InterPro" id="IPR036390">
    <property type="entry name" value="WH_DNA-bd_sf"/>
</dbReference>
<dbReference type="InterPro" id="IPR000835">
    <property type="entry name" value="HTH_MarR-typ"/>
</dbReference>
<accession>A0A9W6VTA9</accession>
<dbReference type="GO" id="GO:0006950">
    <property type="term" value="P:response to stress"/>
    <property type="evidence" value="ECO:0007669"/>
    <property type="project" value="TreeGrafter"/>
</dbReference>
<dbReference type="PROSITE" id="PS50995">
    <property type="entry name" value="HTH_MARR_2"/>
    <property type="match status" value="1"/>
</dbReference>
<dbReference type="InterPro" id="IPR011991">
    <property type="entry name" value="ArsR-like_HTH"/>
</dbReference>
<sequence>MIPGETIANLEREVAVFVRQEGAASGRLGRETHPDLTAATYGLLAHLADRGRRRPTEIAEHMGIASPVVSRRLQLLETLGLIERFPVPNDGRAYLVGLTDEGRHRVAEVQDVRGRRLGELLESWPERDVRTFAELLAKFNGSAAGPARHRVTTGGDVRG</sequence>
<dbReference type="SMART" id="SM00347">
    <property type="entry name" value="HTH_MARR"/>
    <property type="match status" value="1"/>
</dbReference>
<dbReference type="InterPro" id="IPR039422">
    <property type="entry name" value="MarR/SlyA-like"/>
</dbReference>
<proteinExistence type="predicted"/>
<evidence type="ECO:0000313" key="3">
    <source>
        <dbReference type="Proteomes" id="UP001165135"/>
    </source>
</evidence>
<dbReference type="AlphaFoldDB" id="A0A9W6VTA9"/>
<name>A0A9W6VTA9_9ACTN</name>
<dbReference type="Proteomes" id="UP001165135">
    <property type="component" value="Unassembled WGS sequence"/>
</dbReference>
<dbReference type="RefSeq" id="WP_285629090.1">
    <property type="nucleotide sequence ID" value="NZ_BSTJ01000009.1"/>
</dbReference>
<dbReference type="Pfam" id="PF12802">
    <property type="entry name" value="MarR_2"/>
    <property type="match status" value="1"/>
</dbReference>
<dbReference type="PANTHER" id="PTHR33164">
    <property type="entry name" value="TRANSCRIPTIONAL REGULATOR, MARR FAMILY"/>
    <property type="match status" value="1"/>
</dbReference>
<protein>
    <submittedName>
        <fullName evidence="2">MarR family transcriptional regulator</fullName>
    </submittedName>
</protein>
<dbReference type="GO" id="GO:0003700">
    <property type="term" value="F:DNA-binding transcription factor activity"/>
    <property type="evidence" value="ECO:0007669"/>
    <property type="project" value="InterPro"/>
</dbReference>
<dbReference type="PRINTS" id="PR00598">
    <property type="entry name" value="HTHMARR"/>
</dbReference>
<gene>
    <name evidence="2" type="ORF">Airi01_066040</name>
</gene>
<dbReference type="SUPFAM" id="SSF46785">
    <property type="entry name" value="Winged helix' DNA-binding domain"/>
    <property type="match status" value="1"/>
</dbReference>
<dbReference type="CDD" id="cd00090">
    <property type="entry name" value="HTH_ARSR"/>
    <property type="match status" value="1"/>
</dbReference>
<evidence type="ECO:0000313" key="2">
    <source>
        <dbReference type="EMBL" id="GLY78337.1"/>
    </source>
</evidence>
<dbReference type="EMBL" id="BSTJ01000009">
    <property type="protein sequence ID" value="GLY78337.1"/>
    <property type="molecule type" value="Genomic_DNA"/>
</dbReference>
<dbReference type="PANTHER" id="PTHR33164:SF57">
    <property type="entry name" value="MARR-FAMILY TRANSCRIPTIONAL REGULATOR"/>
    <property type="match status" value="1"/>
</dbReference>
<reference evidence="2" key="1">
    <citation type="submission" date="2023-03" db="EMBL/GenBank/DDBJ databases">
        <title>Actinoallomurus iriomotensis NBRC 103681.</title>
        <authorList>
            <person name="Ichikawa N."/>
            <person name="Sato H."/>
            <person name="Tonouchi N."/>
        </authorList>
    </citation>
    <scope>NUCLEOTIDE SEQUENCE</scope>
    <source>
        <strain evidence="2">NBRC 103681</strain>
    </source>
</reference>
<organism evidence="2 3">
    <name type="scientific">Actinoallomurus iriomotensis</name>
    <dbReference type="NCBI Taxonomy" id="478107"/>
    <lineage>
        <taxon>Bacteria</taxon>
        <taxon>Bacillati</taxon>
        <taxon>Actinomycetota</taxon>
        <taxon>Actinomycetes</taxon>
        <taxon>Streptosporangiales</taxon>
        <taxon>Thermomonosporaceae</taxon>
        <taxon>Actinoallomurus</taxon>
    </lineage>
</organism>